<dbReference type="Gene3D" id="3.30.530.20">
    <property type="match status" value="1"/>
</dbReference>
<proteinExistence type="predicted"/>
<dbReference type="Proteomes" id="UP000297700">
    <property type="component" value="Unassembled WGS sequence"/>
</dbReference>
<reference evidence="1 2" key="1">
    <citation type="submission" date="2019-03" db="EMBL/GenBank/DDBJ databases">
        <title>Bradyrhizobium strains diversity.</title>
        <authorList>
            <person name="Urquiaga M.C.O."/>
            <person name="Hungria M."/>
            <person name="Delamuta J.R.M."/>
            <person name="Klepa M.S."/>
        </authorList>
    </citation>
    <scope>NUCLEOTIDE SEQUENCE [LARGE SCALE GENOMIC DNA]</scope>
    <source>
        <strain evidence="1 2">CNPSo 3426</strain>
    </source>
</reference>
<evidence type="ECO:0000313" key="1">
    <source>
        <dbReference type="EMBL" id="TFV72806.1"/>
    </source>
</evidence>
<evidence type="ECO:0000313" key="2">
    <source>
        <dbReference type="Proteomes" id="UP000297700"/>
    </source>
</evidence>
<dbReference type="Pfam" id="PF10604">
    <property type="entry name" value="Polyketide_cyc2"/>
    <property type="match status" value="1"/>
</dbReference>
<name>A0A4Y9P0Z2_9BRAD</name>
<dbReference type="SUPFAM" id="SSF55961">
    <property type="entry name" value="Bet v1-like"/>
    <property type="match status" value="1"/>
</dbReference>
<dbReference type="InterPro" id="IPR019587">
    <property type="entry name" value="Polyketide_cyclase/dehydratase"/>
</dbReference>
<comment type="caution">
    <text evidence="1">The sequence shown here is derived from an EMBL/GenBank/DDBJ whole genome shotgun (WGS) entry which is preliminary data.</text>
</comment>
<gene>
    <name evidence="1" type="ORF">E4K64_23285</name>
</gene>
<dbReference type="CDD" id="cd07818">
    <property type="entry name" value="SRPBCC_1"/>
    <property type="match status" value="1"/>
</dbReference>
<organism evidence="1 2">
    <name type="scientific">Bradyrhizobium frederickii</name>
    <dbReference type="NCBI Taxonomy" id="2560054"/>
    <lineage>
        <taxon>Bacteria</taxon>
        <taxon>Pseudomonadati</taxon>
        <taxon>Pseudomonadota</taxon>
        <taxon>Alphaproteobacteria</taxon>
        <taxon>Hyphomicrobiales</taxon>
        <taxon>Nitrobacteraceae</taxon>
        <taxon>Bradyrhizobium</taxon>
    </lineage>
</organism>
<dbReference type="RefSeq" id="WP_135165595.1">
    <property type="nucleotide sequence ID" value="NZ_SPQS01000013.1"/>
</dbReference>
<dbReference type="InterPro" id="IPR023393">
    <property type="entry name" value="START-like_dom_sf"/>
</dbReference>
<protein>
    <submittedName>
        <fullName evidence="1">Polyketide cyclase</fullName>
    </submittedName>
</protein>
<sequence>MLKAIAIIAILLVAGIAGVLVFALTKPDTFRVERSLAVKAPAGAIYPQVADFHRWTGWSPYENRDPAMKRSFGGPAEGKGATYAWDGNNNVGAGRMEILEANGPSKVRIKLDFERPFEGHNTAEFTFVPQGDGTLVTWAMYGPAPFMSKIMQVFINMDSMIGKDFEAGLASLKKLTEKH</sequence>
<dbReference type="EMBL" id="SPQS01000013">
    <property type="protein sequence ID" value="TFV72806.1"/>
    <property type="molecule type" value="Genomic_DNA"/>
</dbReference>
<dbReference type="AlphaFoldDB" id="A0A4Y9P0Z2"/>
<accession>A0A4Y9P0Z2</accession>